<organism evidence="3 4">
    <name type="scientific">Theobroma cacao</name>
    <name type="common">Cacao</name>
    <name type="synonym">Cocoa</name>
    <dbReference type="NCBI Taxonomy" id="3641"/>
    <lineage>
        <taxon>Eukaryota</taxon>
        <taxon>Viridiplantae</taxon>
        <taxon>Streptophyta</taxon>
        <taxon>Embryophyta</taxon>
        <taxon>Tracheophyta</taxon>
        <taxon>Spermatophyta</taxon>
        <taxon>Magnoliopsida</taxon>
        <taxon>eudicotyledons</taxon>
        <taxon>Gunneridae</taxon>
        <taxon>Pentapetalae</taxon>
        <taxon>rosids</taxon>
        <taxon>malvids</taxon>
        <taxon>Malvales</taxon>
        <taxon>Malvaceae</taxon>
        <taxon>Byttnerioideae</taxon>
        <taxon>Theobroma</taxon>
    </lineage>
</organism>
<feature type="domain" description="K Homology" evidence="2">
    <location>
        <begin position="35"/>
        <end position="82"/>
    </location>
</feature>
<evidence type="ECO:0000256" key="1">
    <source>
        <dbReference type="PROSITE-ProRule" id="PRU00117"/>
    </source>
</evidence>
<evidence type="ECO:0000313" key="3">
    <source>
        <dbReference type="EMBL" id="EOY32075.1"/>
    </source>
</evidence>
<proteinExistence type="predicted"/>
<keyword evidence="1" id="KW-0694">RNA-binding</keyword>
<dbReference type="Pfam" id="PF00013">
    <property type="entry name" value="KH_1"/>
    <property type="match status" value="1"/>
</dbReference>
<dbReference type="SUPFAM" id="SSF54791">
    <property type="entry name" value="Eukaryotic type KH-domain (KH-domain type I)"/>
    <property type="match status" value="1"/>
</dbReference>
<dbReference type="InParanoid" id="A0A061GQE8"/>
<protein>
    <recommendedName>
        <fullName evidence="2">K Homology domain-containing protein</fullName>
    </recommendedName>
</protein>
<evidence type="ECO:0000313" key="4">
    <source>
        <dbReference type="Proteomes" id="UP000026915"/>
    </source>
</evidence>
<dbReference type="EMBL" id="CM001887">
    <property type="protein sequence ID" value="EOY32075.1"/>
    <property type="molecule type" value="Genomic_DNA"/>
</dbReference>
<dbReference type="OMA" id="DPNFMAR"/>
<dbReference type="InterPro" id="IPR036612">
    <property type="entry name" value="KH_dom_type_1_sf"/>
</dbReference>
<reference evidence="3 4" key="1">
    <citation type="journal article" date="2013" name="Genome Biol.">
        <title>The genome sequence of the most widely cultivated cacao type and its use to identify candidate genes regulating pod color.</title>
        <authorList>
            <person name="Motamayor J.C."/>
            <person name="Mockaitis K."/>
            <person name="Schmutz J."/>
            <person name="Haiminen N."/>
            <person name="Iii D.L."/>
            <person name="Cornejo O."/>
            <person name="Findley S.D."/>
            <person name="Zheng P."/>
            <person name="Utro F."/>
            <person name="Royaert S."/>
            <person name="Saski C."/>
            <person name="Jenkins J."/>
            <person name="Podicheti R."/>
            <person name="Zhao M."/>
            <person name="Scheffler B.E."/>
            <person name="Stack J.C."/>
            <person name="Feltus F.A."/>
            <person name="Mustiga G.M."/>
            <person name="Amores F."/>
            <person name="Phillips W."/>
            <person name="Marelli J.P."/>
            <person name="May G.D."/>
            <person name="Shapiro H."/>
            <person name="Ma J."/>
            <person name="Bustamante C.D."/>
            <person name="Schnell R.J."/>
            <person name="Main D."/>
            <person name="Gilbert D."/>
            <person name="Parida L."/>
            <person name="Kuhn D.N."/>
        </authorList>
    </citation>
    <scope>NUCLEOTIDE SEQUENCE [LARGE SCALE GENOMIC DNA]</scope>
    <source>
        <strain evidence="4">cv. Matina 1-6</strain>
    </source>
</reference>
<dbReference type="Proteomes" id="UP000026915">
    <property type="component" value="Chromosome 9"/>
</dbReference>
<dbReference type="Gene3D" id="3.30.1370.10">
    <property type="entry name" value="K Homology domain, type 1"/>
    <property type="match status" value="1"/>
</dbReference>
<dbReference type="InterPro" id="IPR004088">
    <property type="entry name" value="KH_dom_type_1"/>
</dbReference>
<dbReference type="PANTHER" id="PTHR10288">
    <property type="entry name" value="KH DOMAIN CONTAINING RNA BINDING PROTEIN"/>
    <property type="match status" value="1"/>
</dbReference>
<dbReference type="AlphaFoldDB" id="A0A061GQE8"/>
<dbReference type="GO" id="GO:0003723">
    <property type="term" value="F:RNA binding"/>
    <property type="evidence" value="ECO:0007669"/>
    <property type="project" value="UniProtKB-UniRule"/>
</dbReference>
<evidence type="ECO:0000259" key="2">
    <source>
        <dbReference type="Pfam" id="PF00013"/>
    </source>
</evidence>
<dbReference type="eggNOG" id="KOG1676">
    <property type="taxonomic scope" value="Eukaryota"/>
</dbReference>
<gene>
    <name evidence="3" type="ORF">TCM_039541</name>
</gene>
<dbReference type="Gramene" id="EOY32075">
    <property type="protein sequence ID" value="EOY32075"/>
    <property type="gene ID" value="TCM_039541"/>
</dbReference>
<name>A0A061GQE8_THECC</name>
<dbReference type="STRING" id="3641.A0A061GQE8"/>
<dbReference type="PROSITE" id="PS50084">
    <property type="entry name" value="KH_TYPE_1"/>
    <property type="match status" value="1"/>
</dbReference>
<sequence length="82" mass="8937">MDADPNFMARPVELMGTTKQIAKTEQLINDVLVEVGLVIGKGGETIKNMKARIGARIQVIPLHLPPSDPSIERSFHIDGTSE</sequence>
<keyword evidence="4" id="KW-1185">Reference proteome</keyword>
<accession>A0A061GQE8</accession>
<dbReference type="HOGENOM" id="CLU_186497_0_0_1"/>